<evidence type="ECO:0000313" key="7">
    <source>
        <dbReference type="EMBL" id="WBL76449.1"/>
    </source>
</evidence>
<dbReference type="RefSeq" id="WP_270161728.1">
    <property type="nucleotide sequence ID" value="NZ_CP089391.1"/>
</dbReference>
<sequence>MLRRFLHNTAISAVAFGLAGLLGLFSVGLIAKFYGLAGLGLIALARAFLPSGFLSLIDFGVSETTTQMVARGRLGDWVAASERVSFLTAVAAVTGLVSSVALWFAATDLAILLKVAAEEAPAFVSVLKVTALITPLAFVGLVVEGALKGFEEYGWLRLTEVGGSLLYVAAIYLAASHNLSFEWIAYAYLATMVVKYLVLALIVATAARRTSLRFVSWTRETRDDLVYRGWLMFNARIGGILQQPVIPLAIGALYGPAQVGAYDLLMRLPRFLKTVLSPLFSAILPISAHIDERTDVRRLQLLGRNSLVLPAAVVIPIVVVMALYSKEILKVWIGPQGSEQWPWLALALIVPAAQVMVGAGQMALLVKADYLRFANRYLYSQVMVQYVATAITLHWFQERAFILGWVFSYVTLTPVSAHRMLRFMELPSSLLWQHLARQALVAAILAALVLAYKTYVPPQSLAALIVAGATGCVAAWALSLMLILSRSDRAMFGKFARAMTHH</sequence>
<evidence type="ECO:0000256" key="5">
    <source>
        <dbReference type="ARBA" id="ARBA00023136"/>
    </source>
</evidence>
<keyword evidence="2" id="KW-1003">Cell membrane</keyword>
<accession>A0ABY7MFS7</accession>
<feature type="transmembrane region" description="Helical" evidence="6">
    <location>
        <begin position="377"/>
        <end position="396"/>
    </location>
</feature>
<organism evidence="7 8">
    <name type="scientific">Bradyrhizobium xenonodulans</name>
    <dbReference type="NCBI Taxonomy" id="2736875"/>
    <lineage>
        <taxon>Bacteria</taxon>
        <taxon>Pseudomonadati</taxon>
        <taxon>Pseudomonadota</taxon>
        <taxon>Alphaproteobacteria</taxon>
        <taxon>Hyphomicrobiales</taxon>
        <taxon>Nitrobacteraceae</taxon>
        <taxon>Bradyrhizobium</taxon>
    </lineage>
</organism>
<feature type="transmembrane region" description="Helical" evidence="6">
    <location>
        <begin position="402"/>
        <end position="423"/>
    </location>
</feature>
<feature type="transmembrane region" description="Helical" evidence="6">
    <location>
        <begin position="126"/>
        <end position="143"/>
    </location>
</feature>
<keyword evidence="5 6" id="KW-0472">Membrane</keyword>
<evidence type="ECO:0000313" key="8">
    <source>
        <dbReference type="Proteomes" id="UP001179614"/>
    </source>
</evidence>
<name>A0ABY7MFS7_9BRAD</name>
<evidence type="ECO:0000256" key="3">
    <source>
        <dbReference type="ARBA" id="ARBA00022692"/>
    </source>
</evidence>
<comment type="subcellular location">
    <subcellularLocation>
        <location evidence="1">Cell membrane</location>
        <topology evidence="1">Multi-pass membrane protein</topology>
    </subcellularLocation>
</comment>
<feature type="transmembrane region" description="Helical" evidence="6">
    <location>
        <begin position="37"/>
        <end position="62"/>
    </location>
</feature>
<evidence type="ECO:0000256" key="2">
    <source>
        <dbReference type="ARBA" id="ARBA00022475"/>
    </source>
</evidence>
<keyword evidence="3 6" id="KW-0812">Transmembrane</keyword>
<evidence type="ECO:0000256" key="6">
    <source>
        <dbReference type="SAM" id="Phobius"/>
    </source>
</evidence>
<feature type="transmembrane region" description="Helical" evidence="6">
    <location>
        <begin position="186"/>
        <end position="207"/>
    </location>
</feature>
<feature type="transmembrane region" description="Helical" evidence="6">
    <location>
        <begin position="344"/>
        <end position="365"/>
    </location>
</feature>
<feature type="transmembrane region" description="Helical" evidence="6">
    <location>
        <begin position="155"/>
        <end position="174"/>
    </location>
</feature>
<dbReference type="InterPro" id="IPR050833">
    <property type="entry name" value="Poly_Biosynth_Transport"/>
</dbReference>
<dbReference type="PANTHER" id="PTHR30250">
    <property type="entry name" value="PST FAMILY PREDICTED COLANIC ACID TRANSPORTER"/>
    <property type="match status" value="1"/>
</dbReference>
<feature type="transmembrane region" description="Helical" evidence="6">
    <location>
        <begin position="307"/>
        <end position="324"/>
    </location>
</feature>
<keyword evidence="4 6" id="KW-1133">Transmembrane helix</keyword>
<keyword evidence="8" id="KW-1185">Reference proteome</keyword>
<dbReference type="Proteomes" id="UP001179614">
    <property type="component" value="Chromosome"/>
</dbReference>
<proteinExistence type="predicted"/>
<dbReference type="PANTHER" id="PTHR30250:SF26">
    <property type="entry name" value="PSMA PROTEIN"/>
    <property type="match status" value="1"/>
</dbReference>
<feature type="transmembrane region" description="Helical" evidence="6">
    <location>
        <begin position="461"/>
        <end position="484"/>
    </location>
</feature>
<dbReference type="EMBL" id="CP089391">
    <property type="protein sequence ID" value="WBL76449.1"/>
    <property type="molecule type" value="Genomic_DNA"/>
</dbReference>
<feature type="transmembrane region" description="Helical" evidence="6">
    <location>
        <begin position="435"/>
        <end position="455"/>
    </location>
</feature>
<feature type="transmembrane region" description="Helical" evidence="6">
    <location>
        <begin position="83"/>
        <end position="106"/>
    </location>
</feature>
<feature type="transmembrane region" description="Helical" evidence="6">
    <location>
        <begin position="12"/>
        <end position="31"/>
    </location>
</feature>
<evidence type="ECO:0000256" key="4">
    <source>
        <dbReference type="ARBA" id="ARBA00022989"/>
    </source>
</evidence>
<evidence type="ECO:0000256" key="1">
    <source>
        <dbReference type="ARBA" id="ARBA00004651"/>
    </source>
</evidence>
<protein>
    <submittedName>
        <fullName evidence="7">Teichoic acid transporter</fullName>
    </submittedName>
</protein>
<gene>
    <name evidence="7" type="ORF">I3J27_25910</name>
</gene>
<reference evidence="7" key="1">
    <citation type="submission" date="2021-12" db="EMBL/GenBank/DDBJ databases">
        <title>Bradyrhizobium xenonodulans sp. nov.</title>
        <authorList>
            <person name="Claassens R."/>
            <person name="Venter S.N."/>
            <person name="Beukes C.W."/>
            <person name="Stepkowski T."/>
            <person name="Steenkamp E.T."/>
        </authorList>
    </citation>
    <scope>NUCLEOTIDE SEQUENCE</scope>
    <source>
        <strain evidence="7">14AB</strain>
    </source>
</reference>